<dbReference type="Proteomes" id="UP000051936">
    <property type="component" value="Unassembled WGS sequence"/>
</dbReference>
<gene>
    <name evidence="2" type="ORF">AOQ71_13750</name>
</gene>
<protein>
    <submittedName>
        <fullName evidence="2">Uncharacterized protein</fullName>
    </submittedName>
</protein>
<name>A0A0R3DV99_9BRAD</name>
<accession>A0A0R3DV99</accession>
<feature type="region of interest" description="Disordered" evidence="1">
    <location>
        <begin position="26"/>
        <end position="48"/>
    </location>
</feature>
<sequence>MVFLPNIFCLPAAVVATACCAESRAKATGQARRATERDARASGRGAGTDCSATPIFAEVFDHAASRPSGFHARLPQIDPIQVWIDAERRLMGTQQKAAGLGSRSSVIFRDR</sequence>
<evidence type="ECO:0000256" key="1">
    <source>
        <dbReference type="SAM" id="MobiDB-lite"/>
    </source>
</evidence>
<dbReference type="AlphaFoldDB" id="A0A0R3DV99"/>
<dbReference type="EMBL" id="LJYG01000052">
    <property type="protein sequence ID" value="KRQ13648.1"/>
    <property type="molecule type" value="Genomic_DNA"/>
</dbReference>
<organism evidence="2 3">
    <name type="scientific">Bradyrhizobium manausense</name>
    <dbReference type="NCBI Taxonomy" id="989370"/>
    <lineage>
        <taxon>Bacteria</taxon>
        <taxon>Pseudomonadati</taxon>
        <taxon>Pseudomonadota</taxon>
        <taxon>Alphaproteobacteria</taxon>
        <taxon>Hyphomicrobiales</taxon>
        <taxon>Nitrobacteraceae</taxon>
        <taxon>Bradyrhizobium</taxon>
    </lineage>
</organism>
<evidence type="ECO:0000313" key="2">
    <source>
        <dbReference type="EMBL" id="KRQ13648.1"/>
    </source>
</evidence>
<proteinExistence type="predicted"/>
<keyword evidence="3" id="KW-1185">Reference proteome</keyword>
<comment type="caution">
    <text evidence="2">The sequence shown here is derived from an EMBL/GenBank/DDBJ whole genome shotgun (WGS) entry which is preliminary data.</text>
</comment>
<evidence type="ECO:0000313" key="3">
    <source>
        <dbReference type="Proteomes" id="UP000051936"/>
    </source>
</evidence>
<reference evidence="2 3" key="1">
    <citation type="submission" date="2015-09" db="EMBL/GenBank/DDBJ databases">
        <title>Draft Genome Sequence of Bradyrhizobium manausense Strain BR 3351T, a Novel Symbiotic Nitrogen-Fixing Alphaproteobacterium Isolated from Brazilian Amazon Rain Forest.</title>
        <authorList>
            <person name="De Araujo J.L."/>
            <person name="Zilli J.E."/>
        </authorList>
    </citation>
    <scope>NUCLEOTIDE SEQUENCE [LARGE SCALE GENOMIC DNA]</scope>
    <source>
        <strain evidence="2 3">BR3351</strain>
    </source>
</reference>
<dbReference type="STRING" id="989370.AOQ71_13750"/>